<dbReference type="InterPro" id="IPR038630">
    <property type="entry name" value="L24e/L24_sf"/>
</dbReference>
<dbReference type="EMBL" id="FLRD01000097">
    <property type="protein sequence ID" value="SBT36564.1"/>
    <property type="molecule type" value="Genomic_DNA"/>
</dbReference>
<keyword evidence="9" id="KW-1185">Reference proteome</keyword>
<keyword evidence="4" id="KW-0539">Nucleus</keyword>
<gene>
    <name evidence="6" type="ORF">POVWA1_033130</name>
    <name evidence="7" type="ORF">POVWA2_032750</name>
</gene>
<evidence type="ECO:0000313" key="9">
    <source>
        <dbReference type="Proteomes" id="UP000078555"/>
    </source>
</evidence>
<proteinExistence type="inferred from homology"/>
<dbReference type="AlphaFoldDB" id="A0A1A8YZG3"/>
<dbReference type="FunFam" id="2.30.170.20:FF:000001">
    <property type="entry name" value="probable ribosome biogenesis protein RLP24"/>
    <property type="match status" value="1"/>
</dbReference>
<dbReference type="InterPro" id="IPR023442">
    <property type="entry name" value="Ribosomal_eL24_CS"/>
</dbReference>
<protein>
    <submittedName>
        <fullName evidence="7">60S ribosomal subunit protein L24, putative</fullName>
    </submittedName>
</protein>
<dbReference type="PANTHER" id="PTHR10792:SF8">
    <property type="entry name" value="RIBOSOME BIOGENESIS PROTEIN RLP24-RELATED"/>
    <property type="match status" value="1"/>
</dbReference>
<organism evidence="7 8">
    <name type="scientific">Plasmodium ovale wallikeri</name>
    <dbReference type="NCBI Taxonomy" id="864142"/>
    <lineage>
        <taxon>Eukaryota</taxon>
        <taxon>Sar</taxon>
        <taxon>Alveolata</taxon>
        <taxon>Apicomplexa</taxon>
        <taxon>Aconoidasida</taxon>
        <taxon>Haemosporida</taxon>
        <taxon>Plasmodiidae</taxon>
        <taxon>Plasmodium</taxon>
        <taxon>Plasmodium (Plasmodium)</taxon>
    </lineage>
</organism>
<evidence type="ECO:0000313" key="6">
    <source>
        <dbReference type="EMBL" id="SBT36564.1"/>
    </source>
</evidence>
<comment type="similarity">
    <text evidence="2">Belongs to the eukaryotic ribosomal protein eL24 family.</text>
</comment>
<evidence type="ECO:0000256" key="3">
    <source>
        <dbReference type="ARBA" id="ARBA00022517"/>
    </source>
</evidence>
<dbReference type="Gene3D" id="2.30.170.20">
    <property type="entry name" value="Ribosomal protein L24e"/>
    <property type="match status" value="1"/>
</dbReference>
<dbReference type="InterPro" id="IPR011017">
    <property type="entry name" value="TRASH_dom"/>
</dbReference>
<reference evidence="8 9" key="1">
    <citation type="submission" date="2016-05" db="EMBL/GenBank/DDBJ databases">
        <authorList>
            <person name="Naeem Raeece"/>
        </authorList>
    </citation>
    <scope>NUCLEOTIDE SEQUENCE [LARGE SCALE GENOMIC DNA]</scope>
</reference>
<feature type="domain" description="TRASH" evidence="5">
    <location>
        <begin position="36"/>
        <end position="74"/>
    </location>
</feature>
<name>A0A1A8YZG3_PLAOA</name>
<dbReference type="InterPro" id="IPR056366">
    <property type="entry name" value="Ribosomal_eL24"/>
</dbReference>
<dbReference type="GO" id="GO:0042273">
    <property type="term" value="P:ribosomal large subunit biogenesis"/>
    <property type="evidence" value="ECO:0007669"/>
    <property type="project" value="TreeGrafter"/>
</dbReference>
<evidence type="ECO:0000256" key="2">
    <source>
        <dbReference type="ARBA" id="ARBA00005647"/>
    </source>
</evidence>
<sequence>MYPSNHTPFSKESVKTEDAKLELAIFFLCVMRIEKCWYCSGNIYPGHGIFFIRNDANIFRFCRSKCHKHFKAKHNPRKVKWTKIYRKERKKELNSDTIFAFEKIRNEPIKYDRDLYIKTISAIKKIDEIKERRKMTYYENRIREVSEKKINLSLEYIKKNPTLLQNTQYENVLDELIAQKQQHVDVTLIKDTFEDNVIILKDKDDTIKFNADVHAITDGQREEQLRNDKHLELA</sequence>
<dbReference type="InterPro" id="IPR000988">
    <property type="entry name" value="Ribosomal_eL24-rel_N"/>
</dbReference>
<dbReference type="SUPFAM" id="SSF57716">
    <property type="entry name" value="Glucocorticoid receptor-like (DNA-binding domain)"/>
    <property type="match status" value="1"/>
</dbReference>
<dbReference type="Pfam" id="PF01246">
    <property type="entry name" value="Ribosomal_L24e"/>
    <property type="match status" value="1"/>
</dbReference>
<accession>A0A1A8YZG3</accession>
<dbReference type="GO" id="GO:0005730">
    <property type="term" value="C:nucleolus"/>
    <property type="evidence" value="ECO:0007669"/>
    <property type="project" value="TreeGrafter"/>
</dbReference>
<dbReference type="EMBL" id="FLRE01000127">
    <property type="protein sequence ID" value="SBT36999.1"/>
    <property type="molecule type" value="Genomic_DNA"/>
</dbReference>
<dbReference type="Proteomes" id="UP000078550">
    <property type="component" value="Unassembled WGS sequence"/>
</dbReference>
<dbReference type="CDD" id="cd00472">
    <property type="entry name" value="Ribosomal_L24e_L24"/>
    <property type="match status" value="1"/>
</dbReference>
<dbReference type="PROSITE" id="PS01073">
    <property type="entry name" value="RIBOSOMAL_L24E"/>
    <property type="match status" value="1"/>
</dbReference>
<evidence type="ECO:0000313" key="7">
    <source>
        <dbReference type="EMBL" id="SBT36999.1"/>
    </source>
</evidence>
<dbReference type="PANTHER" id="PTHR10792">
    <property type="entry name" value="60S RIBOSOMAL PROTEIN L24"/>
    <property type="match status" value="1"/>
</dbReference>
<evidence type="ECO:0000256" key="4">
    <source>
        <dbReference type="ARBA" id="ARBA00023242"/>
    </source>
</evidence>
<reference evidence="7" key="2">
    <citation type="submission" date="2016-05" db="EMBL/GenBank/DDBJ databases">
        <authorList>
            <person name="Lavstsen T."/>
            <person name="Jespersen J.S."/>
        </authorList>
    </citation>
    <scope>NUCLEOTIDE SEQUENCE [LARGE SCALE GENOMIC DNA]</scope>
</reference>
<dbReference type="Proteomes" id="UP000078555">
    <property type="component" value="Unassembled WGS sequence"/>
</dbReference>
<evidence type="ECO:0000313" key="8">
    <source>
        <dbReference type="Proteomes" id="UP000078550"/>
    </source>
</evidence>
<comment type="subcellular location">
    <subcellularLocation>
        <location evidence="1">Nucleus</location>
    </subcellularLocation>
</comment>
<evidence type="ECO:0000259" key="5">
    <source>
        <dbReference type="SMART" id="SM00746"/>
    </source>
</evidence>
<evidence type="ECO:0000256" key="1">
    <source>
        <dbReference type="ARBA" id="ARBA00004123"/>
    </source>
</evidence>
<dbReference type="GO" id="GO:0003735">
    <property type="term" value="F:structural constituent of ribosome"/>
    <property type="evidence" value="ECO:0007669"/>
    <property type="project" value="InterPro"/>
</dbReference>
<keyword evidence="3" id="KW-0690">Ribosome biogenesis</keyword>
<dbReference type="SMART" id="SM00746">
    <property type="entry name" value="TRASH"/>
    <property type="match status" value="1"/>
</dbReference>